<evidence type="ECO:0000313" key="10">
    <source>
        <dbReference type="EMBL" id="PHJ20002.1"/>
    </source>
</evidence>
<keyword evidence="4 7" id="KW-0547">Nucleotide-binding</keyword>
<dbReference type="GO" id="GO:0005737">
    <property type="term" value="C:cytoplasm"/>
    <property type="evidence" value="ECO:0007669"/>
    <property type="project" value="TreeGrafter"/>
</dbReference>
<evidence type="ECO:0000256" key="5">
    <source>
        <dbReference type="ARBA" id="ARBA00022777"/>
    </source>
</evidence>
<evidence type="ECO:0000256" key="6">
    <source>
        <dbReference type="ARBA" id="ARBA00022840"/>
    </source>
</evidence>
<feature type="domain" description="Protein kinase" evidence="9">
    <location>
        <begin position="10"/>
        <end position="283"/>
    </location>
</feature>
<evidence type="ECO:0000256" key="8">
    <source>
        <dbReference type="RuleBase" id="RU000304"/>
    </source>
</evidence>
<dbReference type="PANTHER" id="PTHR24057:SF0">
    <property type="entry name" value="PROTEIN KINASE SHAGGY-RELATED"/>
    <property type="match status" value="1"/>
</dbReference>
<dbReference type="InterPro" id="IPR008271">
    <property type="entry name" value="Ser/Thr_kinase_AS"/>
</dbReference>
<dbReference type="InterPro" id="IPR050591">
    <property type="entry name" value="GSK-3"/>
</dbReference>
<keyword evidence="3" id="KW-0808">Transferase</keyword>
<keyword evidence="6 7" id="KW-0067">ATP-binding</keyword>
<dbReference type="OrthoDB" id="272141at2759"/>
<dbReference type="SUPFAM" id="SSF56112">
    <property type="entry name" value="Protein kinase-like (PK-like)"/>
    <property type="match status" value="1"/>
</dbReference>
<gene>
    <name evidence="10" type="ORF">CSUI_006161</name>
</gene>
<dbReference type="PROSITE" id="PS00107">
    <property type="entry name" value="PROTEIN_KINASE_ATP"/>
    <property type="match status" value="1"/>
</dbReference>
<dbReference type="GeneID" id="94429536"/>
<dbReference type="GO" id="GO:0005634">
    <property type="term" value="C:nucleus"/>
    <property type="evidence" value="ECO:0007669"/>
    <property type="project" value="TreeGrafter"/>
</dbReference>
<dbReference type="Proteomes" id="UP000221165">
    <property type="component" value="Unassembled WGS sequence"/>
</dbReference>
<protein>
    <submittedName>
        <fullName evidence="10">Cmgc gsk protein kinase</fullName>
    </submittedName>
</protein>
<accession>A0A2C6KV13</accession>
<reference evidence="10 11" key="1">
    <citation type="journal article" date="2017" name="Int. J. Parasitol.">
        <title>The genome of the protozoan parasite Cystoisospora suis and a reverse vaccinology approach to identify vaccine candidates.</title>
        <authorList>
            <person name="Palmieri N."/>
            <person name="Shrestha A."/>
            <person name="Ruttkowski B."/>
            <person name="Beck T."/>
            <person name="Vogl C."/>
            <person name="Tomley F."/>
            <person name="Blake D.P."/>
            <person name="Joachim A."/>
        </authorList>
    </citation>
    <scope>NUCLEOTIDE SEQUENCE [LARGE SCALE GENOMIC DNA]</scope>
    <source>
        <strain evidence="10 11">Wien I</strain>
    </source>
</reference>
<dbReference type="EMBL" id="MIGC01003074">
    <property type="protein sequence ID" value="PHJ20002.1"/>
    <property type="molecule type" value="Genomic_DNA"/>
</dbReference>
<keyword evidence="11" id="KW-1185">Reference proteome</keyword>
<dbReference type="Pfam" id="PF00069">
    <property type="entry name" value="Pkinase"/>
    <property type="match status" value="1"/>
</dbReference>
<evidence type="ECO:0000256" key="2">
    <source>
        <dbReference type="ARBA" id="ARBA00022527"/>
    </source>
</evidence>
<organism evidence="10 11">
    <name type="scientific">Cystoisospora suis</name>
    <dbReference type="NCBI Taxonomy" id="483139"/>
    <lineage>
        <taxon>Eukaryota</taxon>
        <taxon>Sar</taxon>
        <taxon>Alveolata</taxon>
        <taxon>Apicomplexa</taxon>
        <taxon>Conoidasida</taxon>
        <taxon>Coccidia</taxon>
        <taxon>Eucoccidiorida</taxon>
        <taxon>Eimeriorina</taxon>
        <taxon>Sarcocystidae</taxon>
        <taxon>Cystoisospora</taxon>
    </lineage>
</organism>
<dbReference type="PROSITE" id="PS00108">
    <property type="entry name" value="PROTEIN_KINASE_ST"/>
    <property type="match status" value="1"/>
</dbReference>
<dbReference type="GO" id="GO:0007165">
    <property type="term" value="P:signal transduction"/>
    <property type="evidence" value="ECO:0007669"/>
    <property type="project" value="TreeGrafter"/>
</dbReference>
<evidence type="ECO:0000256" key="7">
    <source>
        <dbReference type="PROSITE-ProRule" id="PRU10141"/>
    </source>
</evidence>
<dbReference type="VEuPathDB" id="ToxoDB:CSUI_006161"/>
<dbReference type="InterPro" id="IPR000719">
    <property type="entry name" value="Prot_kinase_dom"/>
</dbReference>
<dbReference type="GO" id="GO:0004674">
    <property type="term" value="F:protein serine/threonine kinase activity"/>
    <property type="evidence" value="ECO:0007669"/>
    <property type="project" value="UniProtKB-KW"/>
</dbReference>
<dbReference type="PROSITE" id="PS50011">
    <property type="entry name" value="PROTEIN_KINASE_DOM"/>
    <property type="match status" value="1"/>
</dbReference>
<dbReference type="GO" id="GO:0005524">
    <property type="term" value="F:ATP binding"/>
    <property type="evidence" value="ECO:0007669"/>
    <property type="project" value="UniProtKB-UniRule"/>
</dbReference>
<evidence type="ECO:0000256" key="4">
    <source>
        <dbReference type="ARBA" id="ARBA00022741"/>
    </source>
</evidence>
<dbReference type="PANTHER" id="PTHR24057">
    <property type="entry name" value="GLYCOGEN SYNTHASE KINASE-3 ALPHA"/>
    <property type="match status" value="1"/>
</dbReference>
<dbReference type="AlphaFoldDB" id="A0A2C6KV13"/>
<dbReference type="GO" id="GO:0030154">
    <property type="term" value="P:cell differentiation"/>
    <property type="evidence" value="ECO:0007669"/>
    <property type="project" value="TreeGrafter"/>
</dbReference>
<dbReference type="InterPro" id="IPR011009">
    <property type="entry name" value="Kinase-like_dom_sf"/>
</dbReference>
<comment type="caution">
    <text evidence="10">The sequence shown here is derived from an EMBL/GenBank/DDBJ whole genome shotgun (WGS) entry which is preliminary data.</text>
</comment>
<dbReference type="InterPro" id="IPR017441">
    <property type="entry name" value="Protein_kinase_ATP_BS"/>
</dbReference>
<keyword evidence="2 8" id="KW-0723">Serine/threonine-protein kinase</keyword>
<feature type="binding site" evidence="7">
    <location>
        <position position="39"/>
    </location>
    <ligand>
        <name>ATP</name>
        <dbReference type="ChEBI" id="CHEBI:30616"/>
    </ligand>
</feature>
<sequence length="373" mass="41490">MATHSRCSRFRVLRQLGSGTFGRVFLVVDCSRGVTRALKRTQKWKRKESREVLCHEVGRESPNLVSAEEVFYTYTPAGFIVQNILMEDGGTTLHRFLTNLRTRPQQALGASKSLEIARQLCGGVETLHSRAIAHRDLKSENILVRSTTSCGHAAMIECWSSSKVLMGDTNPSMPYICSRWYSQFISSCGAPQRRQVMAGTARPSSFSALHITLCFWHGPSLNANPQGTRKEKRQSALVNHTKFSKLQSYLERLAGQNEIRNELSKTLFRRIDGLTPLPLRPLLLSIVSVAVSYSSAVHTNALPQARALSQYNLPASPLGPKRKNPCTRNSSSRSTGITLLVSMTKRFGLDLVYREATHYSSCITPVVPTYAST</sequence>
<evidence type="ECO:0000313" key="11">
    <source>
        <dbReference type="Proteomes" id="UP000221165"/>
    </source>
</evidence>
<name>A0A2C6KV13_9APIC</name>
<dbReference type="Gene3D" id="1.10.510.10">
    <property type="entry name" value="Transferase(Phosphotransferase) domain 1"/>
    <property type="match status" value="1"/>
</dbReference>
<evidence type="ECO:0000259" key="9">
    <source>
        <dbReference type="PROSITE" id="PS50011"/>
    </source>
</evidence>
<keyword evidence="5 10" id="KW-0418">Kinase</keyword>
<proteinExistence type="inferred from homology"/>
<evidence type="ECO:0000256" key="3">
    <source>
        <dbReference type="ARBA" id="ARBA00022679"/>
    </source>
</evidence>
<comment type="similarity">
    <text evidence="1">Belongs to the protein kinase superfamily. CMGC Ser/Thr protein kinase family. GSK-3 subfamily.</text>
</comment>
<dbReference type="RefSeq" id="XP_067921694.1">
    <property type="nucleotide sequence ID" value="XM_068066325.1"/>
</dbReference>
<dbReference type="SMART" id="SM00220">
    <property type="entry name" value="S_TKc"/>
    <property type="match status" value="1"/>
</dbReference>
<evidence type="ECO:0000256" key="1">
    <source>
        <dbReference type="ARBA" id="ARBA00005527"/>
    </source>
</evidence>